<reference evidence="1 2" key="1">
    <citation type="submission" date="2022-11" db="EMBL/GenBank/DDBJ databases">
        <title>Spartinivicinus poritis sp. nov., isolated from scleractinian coral Porites lutea.</title>
        <authorList>
            <person name="Zhang G."/>
            <person name="Cai L."/>
            <person name="Wei Q."/>
        </authorList>
    </citation>
    <scope>NUCLEOTIDE SEQUENCE [LARGE SCALE GENOMIC DNA]</scope>
    <source>
        <strain evidence="1 2">A2-2</strain>
    </source>
</reference>
<dbReference type="Proteomes" id="UP001528823">
    <property type="component" value="Unassembled WGS sequence"/>
</dbReference>
<accession>A0ABT5UGP9</accession>
<organism evidence="1 2">
    <name type="scientific">Spartinivicinus poritis</name>
    <dbReference type="NCBI Taxonomy" id="2994640"/>
    <lineage>
        <taxon>Bacteria</taxon>
        <taxon>Pseudomonadati</taxon>
        <taxon>Pseudomonadota</taxon>
        <taxon>Gammaproteobacteria</taxon>
        <taxon>Oceanospirillales</taxon>
        <taxon>Zooshikellaceae</taxon>
        <taxon>Spartinivicinus</taxon>
    </lineage>
</organism>
<evidence type="ECO:0000313" key="2">
    <source>
        <dbReference type="Proteomes" id="UP001528823"/>
    </source>
</evidence>
<name>A0ABT5UGP9_9GAMM</name>
<evidence type="ECO:0000313" key="1">
    <source>
        <dbReference type="EMBL" id="MDE1465562.1"/>
    </source>
</evidence>
<sequence length="198" mass="23022">MKSFKLIFLIVAYFLSAKTLAYEYSCIDTRARITEYNYERYLTGVSSVNKHVSCRIEIFNFLYKNKAILKEIAGTDRITELEIFNGLVDGFISIKVALSVPYDNKVYFDSSLAVSRINSLLNYKNDEEHRKIFFKLMRTVEHEATHDDLAGLYFAKADLISLKMHLTGQYGNNSDHIDLIQTRRILDTFDRKISFLKN</sequence>
<dbReference type="RefSeq" id="WP_274691866.1">
    <property type="nucleotide sequence ID" value="NZ_JAPMOU010000070.1"/>
</dbReference>
<keyword evidence="2" id="KW-1185">Reference proteome</keyword>
<dbReference type="EMBL" id="JAPMOU010000070">
    <property type="protein sequence ID" value="MDE1465562.1"/>
    <property type="molecule type" value="Genomic_DNA"/>
</dbReference>
<comment type="caution">
    <text evidence="1">The sequence shown here is derived from an EMBL/GenBank/DDBJ whole genome shotgun (WGS) entry which is preliminary data.</text>
</comment>
<proteinExistence type="predicted"/>
<protein>
    <submittedName>
        <fullName evidence="1">Uncharacterized protein</fullName>
    </submittedName>
</protein>
<gene>
    <name evidence="1" type="ORF">ORQ98_26735</name>
</gene>